<accession>A0A8B6GC37</accession>
<dbReference type="Proteomes" id="UP000596742">
    <property type="component" value="Unassembled WGS sequence"/>
</dbReference>
<dbReference type="AlphaFoldDB" id="A0A8B6GC37"/>
<proteinExistence type="predicted"/>
<evidence type="ECO:0000313" key="3">
    <source>
        <dbReference type="Proteomes" id="UP000596742"/>
    </source>
</evidence>
<sequence length="101" mass="11644">MTGVQTSKGTSLNHKLSNIFMYNSEDLGSRQRRRGTDSEDLGSRQRFGVTAPPHKLSTDSEDLGTRQRRRVIQPTSQVKYRLRRPWVQTARRRVTAPPHKL</sequence>
<name>A0A8B6GC37_MYTGA</name>
<protein>
    <submittedName>
        <fullName evidence="2">Uncharacterized protein</fullName>
    </submittedName>
</protein>
<evidence type="ECO:0000256" key="1">
    <source>
        <dbReference type="SAM" id="MobiDB-lite"/>
    </source>
</evidence>
<gene>
    <name evidence="2" type="ORF">MGAL_10B063475</name>
</gene>
<feature type="region of interest" description="Disordered" evidence="1">
    <location>
        <begin position="1"/>
        <end position="67"/>
    </location>
</feature>
<organism evidence="2 3">
    <name type="scientific">Mytilus galloprovincialis</name>
    <name type="common">Mediterranean mussel</name>
    <dbReference type="NCBI Taxonomy" id="29158"/>
    <lineage>
        <taxon>Eukaryota</taxon>
        <taxon>Metazoa</taxon>
        <taxon>Spiralia</taxon>
        <taxon>Lophotrochozoa</taxon>
        <taxon>Mollusca</taxon>
        <taxon>Bivalvia</taxon>
        <taxon>Autobranchia</taxon>
        <taxon>Pteriomorphia</taxon>
        <taxon>Mytilida</taxon>
        <taxon>Mytiloidea</taxon>
        <taxon>Mytilidae</taxon>
        <taxon>Mytilinae</taxon>
        <taxon>Mytilus</taxon>
    </lineage>
</organism>
<feature type="non-terminal residue" evidence="2">
    <location>
        <position position="101"/>
    </location>
</feature>
<comment type="caution">
    <text evidence="2">The sequence shown here is derived from an EMBL/GenBank/DDBJ whole genome shotgun (WGS) entry which is preliminary data.</text>
</comment>
<keyword evidence="3" id="KW-1185">Reference proteome</keyword>
<dbReference type="EMBL" id="UYJE01008194">
    <property type="protein sequence ID" value="VDI61887.1"/>
    <property type="molecule type" value="Genomic_DNA"/>
</dbReference>
<feature type="compositionally biased region" description="Polar residues" evidence="1">
    <location>
        <begin position="1"/>
        <end position="16"/>
    </location>
</feature>
<feature type="compositionally biased region" description="Basic and acidic residues" evidence="1">
    <location>
        <begin position="34"/>
        <end position="43"/>
    </location>
</feature>
<reference evidence="2" key="1">
    <citation type="submission" date="2018-11" db="EMBL/GenBank/DDBJ databases">
        <authorList>
            <person name="Alioto T."/>
            <person name="Alioto T."/>
        </authorList>
    </citation>
    <scope>NUCLEOTIDE SEQUENCE</scope>
</reference>
<evidence type="ECO:0000313" key="2">
    <source>
        <dbReference type="EMBL" id="VDI61887.1"/>
    </source>
</evidence>